<comment type="caution">
    <text evidence="6">The sequence shown here is derived from an EMBL/GenBank/DDBJ whole genome shotgun (WGS) entry which is preliminary data.</text>
</comment>
<sequence length="353" mass="37257">MAEQPKGSSERLVATANGSSLGVAKFSRKIEPQFMITAKGGAFPADALERVKRVKGVTGADLVYGNKAKLGDKWVGVFGVDPSTFRNFTPDRTAKSNDLWQNIAAGDVAVSFVLHSDGGVKLRDQVSIAGTTHASQARVGAYATMGVSGVDAVVSKTTAQRIGMTKDNVMLVGGKRKDLTKLKKALEKVLPKKAATVQVLNPSFDFAGGSSGGAYLSAAEISRSINAGYTKIGWPYVWGGESDAEGGYDCSGLVQWAFAQAGIKMPRVAEDQARTGPWLPFAQAQPGDLLIWANDPSAPGRISHIAIYIGGNQMLVAPHTGDFVKIQKVYLTNFKGAVRVNRGAAAQLARTLG</sequence>
<dbReference type="InterPro" id="IPR051794">
    <property type="entry name" value="PG_Endopeptidase_C40"/>
</dbReference>
<organism evidence="6 7">
    <name type="scientific">Actinocorallia longicatena</name>
    <dbReference type="NCBI Taxonomy" id="111803"/>
    <lineage>
        <taxon>Bacteria</taxon>
        <taxon>Bacillati</taxon>
        <taxon>Actinomycetota</taxon>
        <taxon>Actinomycetes</taxon>
        <taxon>Streptosporangiales</taxon>
        <taxon>Thermomonosporaceae</taxon>
        <taxon>Actinocorallia</taxon>
    </lineage>
</organism>
<evidence type="ECO:0000313" key="7">
    <source>
        <dbReference type="Proteomes" id="UP001501237"/>
    </source>
</evidence>
<evidence type="ECO:0000256" key="3">
    <source>
        <dbReference type="ARBA" id="ARBA00022801"/>
    </source>
</evidence>
<dbReference type="EMBL" id="BAAAUV010000003">
    <property type="protein sequence ID" value="GAA3200166.1"/>
    <property type="molecule type" value="Genomic_DNA"/>
</dbReference>
<evidence type="ECO:0000256" key="2">
    <source>
        <dbReference type="ARBA" id="ARBA00022670"/>
    </source>
</evidence>
<dbReference type="PANTHER" id="PTHR47359:SF3">
    <property type="entry name" value="NLP_P60 DOMAIN-CONTAINING PROTEIN-RELATED"/>
    <property type="match status" value="1"/>
</dbReference>
<dbReference type="PROSITE" id="PS51935">
    <property type="entry name" value="NLPC_P60"/>
    <property type="match status" value="1"/>
</dbReference>
<comment type="similarity">
    <text evidence="1">Belongs to the peptidase C40 family.</text>
</comment>
<dbReference type="Gene3D" id="3.90.1720.10">
    <property type="entry name" value="endopeptidase domain like (from Nostoc punctiforme)"/>
    <property type="match status" value="1"/>
</dbReference>
<dbReference type="InterPro" id="IPR038765">
    <property type="entry name" value="Papain-like_cys_pep_sf"/>
</dbReference>
<name>A0ABP6Q1F5_9ACTN</name>
<feature type="domain" description="NlpC/P60" evidence="5">
    <location>
        <begin position="218"/>
        <end position="346"/>
    </location>
</feature>
<gene>
    <name evidence="6" type="ORF">GCM10010468_12690</name>
</gene>
<dbReference type="Proteomes" id="UP001501237">
    <property type="component" value="Unassembled WGS sequence"/>
</dbReference>
<accession>A0ABP6Q1F5</accession>
<keyword evidence="7" id="KW-1185">Reference proteome</keyword>
<reference evidence="7" key="1">
    <citation type="journal article" date="2019" name="Int. J. Syst. Evol. Microbiol.">
        <title>The Global Catalogue of Microorganisms (GCM) 10K type strain sequencing project: providing services to taxonomists for standard genome sequencing and annotation.</title>
        <authorList>
            <consortium name="The Broad Institute Genomics Platform"/>
            <consortium name="The Broad Institute Genome Sequencing Center for Infectious Disease"/>
            <person name="Wu L."/>
            <person name="Ma J."/>
        </authorList>
    </citation>
    <scope>NUCLEOTIDE SEQUENCE [LARGE SCALE GENOMIC DNA]</scope>
    <source>
        <strain evidence="7">JCM 9377</strain>
    </source>
</reference>
<evidence type="ECO:0000259" key="5">
    <source>
        <dbReference type="PROSITE" id="PS51935"/>
    </source>
</evidence>
<dbReference type="Pfam" id="PF00877">
    <property type="entry name" value="NLPC_P60"/>
    <property type="match status" value="1"/>
</dbReference>
<keyword evidence="4" id="KW-0788">Thiol protease</keyword>
<evidence type="ECO:0000256" key="1">
    <source>
        <dbReference type="ARBA" id="ARBA00007074"/>
    </source>
</evidence>
<protein>
    <recommendedName>
        <fullName evidence="5">NlpC/P60 domain-containing protein</fullName>
    </recommendedName>
</protein>
<keyword evidence="3" id="KW-0378">Hydrolase</keyword>
<evidence type="ECO:0000256" key="4">
    <source>
        <dbReference type="ARBA" id="ARBA00022807"/>
    </source>
</evidence>
<keyword evidence="2" id="KW-0645">Protease</keyword>
<dbReference type="PANTHER" id="PTHR47359">
    <property type="entry name" value="PEPTIDOGLYCAN DL-ENDOPEPTIDASE CWLO"/>
    <property type="match status" value="1"/>
</dbReference>
<dbReference type="SUPFAM" id="SSF54001">
    <property type="entry name" value="Cysteine proteinases"/>
    <property type="match status" value="1"/>
</dbReference>
<proteinExistence type="inferred from homology"/>
<evidence type="ECO:0000313" key="6">
    <source>
        <dbReference type="EMBL" id="GAA3200166.1"/>
    </source>
</evidence>
<dbReference type="InterPro" id="IPR000064">
    <property type="entry name" value="NLP_P60_dom"/>
</dbReference>